<protein>
    <submittedName>
        <fullName evidence="1">Uncharacterized protein</fullName>
    </submittedName>
</protein>
<sequence length="46" mass="5079">MIKADATSVRGKRNVIDGEAELLQGFEFNINGTLQGTFFGPGYRRC</sequence>
<evidence type="ECO:0000313" key="1">
    <source>
        <dbReference type="EMBL" id="UYQ95673.1"/>
    </source>
</evidence>
<dbReference type="RefSeq" id="WP_244843168.1">
    <property type="nucleotide sequence ID" value="NZ_CP107006.1"/>
</dbReference>
<reference evidence="1" key="1">
    <citation type="submission" date="2022-10" db="EMBL/GenBank/DDBJ databases">
        <title>Chitinophaga sp. nov., isolated from soil.</title>
        <authorList>
            <person name="Jeon C.O."/>
        </authorList>
    </citation>
    <scope>NUCLEOTIDE SEQUENCE</scope>
    <source>
        <strain evidence="1">R8</strain>
    </source>
</reference>
<proteinExistence type="predicted"/>
<accession>A0ABY6J7L0</accession>
<name>A0ABY6J7L0_9BACT</name>
<gene>
    <name evidence="1" type="ORF">MKQ68_11220</name>
</gene>
<evidence type="ECO:0000313" key="2">
    <source>
        <dbReference type="Proteomes" id="UP001162741"/>
    </source>
</evidence>
<dbReference type="Proteomes" id="UP001162741">
    <property type="component" value="Chromosome"/>
</dbReference>
<dbReference type="EMBL" id="CP107006">
    <property type="protein sequence ID" value="UYQ95673.1"/>
    <property type="molecule type" value="Genomic_DNA"/>
</dbReference>
<keyword evidence="2" id="KW-1185">Reference proteome</keyword>
<organism evidence="1 2">
    <name type="scientific">Chitinophaga horti</name>
    <dbReference type="NCBI Taxonomy" id="2920382"/>
    <lineage>
        <taxon>Bacteria</taxon>
        <taxon>Pseudomonadati</taxon>
        <taxon>Bacteroidota</taxon>
        <taxon>Chitinophagia</taxon>
        <taxon>Chitinophagales</taxon>
        <taxon>Chitinophagaceae</taxon>
        <taxon>Chitinophaga</taxon>
    </lineage>
</organism>